<feature type="compositionally biased region" description="Polar residues" evidence="1">
    <location>
        <begin position="75"/>
        <end position="85"/>
    </location>
</feature>
<dbReference type="EMBL" id="NMUH01005472">
    <property type="protein sequence ID" value="MQM12838.1"/>
    <property type="molecule type" value="Genomic_DNA"/>
</dbReference>
<feature type="region of interest" description="Disordered" evidence="1">
    <location>
        <begin position="65"/>
        <end position="100"/>
    </location>
</feature>
<sequence>MMNGVSSPVVSSELRELQLHGNWGRGDLLGEWRSGEQRCHRGDPSSSLKSFNLHVHLLEVAPPMRLRQRQARRGQVSTRLSSGRPPSSWGLHAPSPRREPRVLLRGLADGLALKAQELLLGCRCGSPTSPVERPGPPQARRRRG</sequence>
<feature type="region of interest" description="Disordered" evidence="1">
    <location>
        <begin position="124"/>
        <end position="144"/>
    </location>
</feature>
<evidence type="ECO:0000313" key="2">
    <source>
        <dbReference type="EMBL" id="MQM12838.1"/>
    </source>
</evidence>
<evidence type="ECO:0000313" key="3">
    <source>
        <dbReference type="Proteomes" id="UP000652761"/>
    </source>
</evidence>
<keyword evidence="3" id="KW-1185">Reference proteome</keyword>
<protein>
    <submittedName>
        <fullName evidence="2">Uncharacterized protein</fullName>
    </submittedName>
</protein>
<reference evidence="2" key="1">
    <citation type="submission" date="2017-07" db="EMBL/GenBank/DDBJ databases">
        <title>Taro Niue Genome Assembly and Annotation.</title>
        <authorList>
            <person name="Atibalentja N."/>
            <person name="Keating K."/>
            <person name="Fields C.J."/>
        </authorList>
    </citation>
    <scope>NUCLEOTIDE SEQUENCE</scope>
    <source>
        <strain evidence="2">Niue_2</strain>
        <tissue evidence="2">Leaf</tissue>
    </source>
</reference>
<dbReference type="AlphaFoldDB" id="A0A843X0V7"/>
<evidence type="ECO:0000256" key="1">
    <source>
        <dbReference type="SAM" id="MobiDB-lite"/>
    </source>
</evidence>
<gene>
    <name evidence="2" type="ORF">Taro_045756</name>
</gene>
<comment type="caution">
    <text evidence="2">The sequence shown here is derived from an EMBL/GenBank/DDBJ whole genome shotgun (WGS) entry which is preliminary data.</text>
</comment>
<name>A0A843X0V7_COLES</name>
<dbReference type="Proteomes" id="UP000652761">
    <property type="component" value="Unassembled WGS sequence"/>
</dbReference>
<proteinExistence type="predicted"/>
<organism evidence="2 3">
    <name type="scientific">Colocasia esculenta</name>
    <name type="common">Wild taro</name>
    <name type="synonym">Arum esculentum</name>
    <dbReference type="NCBI Taxonomy" id="4460"/>
    <lineage>
        <taxon>Eukaryota</taxon>
        <taxon>Viridiplantae</taxon>
        <taxon>Streptophyta</taxon>
        <taxon>Embryophyta</taxon>
        <taxon>Tracheophyta</taxon>
        <taxon>Spermatophyta</taxon>
        <taxon>Magnoliopsida</taxon>
        <taxon>Liliopsida</taxon>
        <taxon>Araceae</taxon>
        <taxon>Aroideae</taxon>
        <taxon>Colocasieae</taxon>
        <taxon>Colocasia</taxon>
    </lineage>
</organism>
<accession>A0A843X0V7</accession>